<feature type="compositionally biased region" description="Low complexity" evidence="1">
    <location>
        <begin position="229"/>
        <end position="243"/>
    </location>
</feature>
<feature type="transmembrane region" description="Helical" evidence="2">
    <location>
        <begin position="5"/>
        <end position="23"/>
    </location>
</feature>
<organism evidence="3 4">
    <name type="scientific">Prauserella flavalba</name>
    <dbReference type="NCBI Taxonomy" id="1477506"/>
    <lineage>
        <taxon>Bacteria</taxon>
        <taxon>Bacillati</taxon>
        <taxon>Actinomycetota</taxon>
        <taxon>Actinomycetes</taxon>
        <taxon>Pseudonocardiales</taxon>
        <taxon>Pseudonocardiaceae</taxon>
        <taxon>Prauserella</taxon>
    </lineage>
</organism>
<feature type="region of interest" description="Disordered" evidence="1">
    <location>
        <begin position="229"/>
        <end position="249"/>
    </location>
</feature>
<dbReference type="Pfam" id="PF02447">
    <property type="entry name" value="GntP_permease"/>
    <property type="match status" value="1"/>
</dbReference>
<feature type="transmembrane region" description="Helical" evidence="2">
    <location>
        <begin position="402"/>
        <end position="423"/>
    </location>
</feature>
<sequence>MADSMLLLHTGITIAGIVVIITWLRVPPIIALLAGSLYFGLVTGLGLDDTTKVVAEGFGELMTEIGLLITFGVLLGSMLTATSTMQRVTEAITRRVPPQGVPYVFSATLSSLFTSIYSDVLLVLTAPLARRLAPKLGPQGLALMGGALTAGIEVGLVFVVPGVAAVAVAGLLHVPLGTMFVLGLVVALPTALLTMLVFSWLSRGALRWNAELDELAAAETADDDRVRASAVPAAGSGESGEATGEPERTPPPLALCVAPVVLTLLLISAGALAEAFGWTPAVVGFVGDPVIAMFLGATAAYAVARRHLPGTEVGAAVSSALTTAGPILVLTGVSGSLAAVIGESGLEDVLAGYFSVGFLPPLLLVWLVAAILHIALGSISVAAITAAGLLAPLAGGLGVEPVLIALAAGSGALFVPHVSSNFFWMFQSLLGFTTRGTLKTHSVAMTLSSVLSLPLILLLDVVV</sequence>
<gene>
    <name evidence="3" type="ORF">BA062_12235</name>
</gene>
<name>A0A318MBG9_9PSEU</name>
<dbReference type="InterPro" id="IPR003474">
    <property type="entry name" value="Glcn_transporter"/>
</dbReference>
<feature type="transmembrane region" description="Helical" evidence="2">
    <location>
        <begin position="180"/>
        <end position="201"/>
    </location>
</feature>
<dbReference type="PANTHER" id="PTHR30354">
    <property type="entry name" value="GNT FAMILY GLUCONATE TRANSPORTER"/>
    <property type="match status" value="1"/>
</dbReference>
<dbReference type="GO" id="GO:0015128">
    <property type="term" value="F:gluconate transmembrane transporter activity"/>
    <property type="evidence" value="ECO:0007669"/>
    <property type="project" value="InterPro"/>
</dbReference>
<dbReference type="PANTHER" id="PTHR30354:SF11">
    <property type="entry name" value="PERMEASE"/>
    <property type="match status" value="1"/>
</dbReference>
<feature type="transmembrane region" description="Helical" evidence="2">
    <location>
        <begin position="316"/>
        <end position="342"/>
    </location>
</feature>
<dbReference type="EMBL" id="MASU01000005">
    <property type="protein sequence ID" value="PXY36199.1"/>
    <property type="molecule type" value="Genomic_DNA"/>
</dbReference>
<feature type="transmembrane region" description="Helical" evidence="2">
    <location>
        <begin position="29"/>
        <end position="47"/>
    </location>
</feature>
<proteinExistence type="predicted"/>
<dbReference type="AlphaFoldDB" id="A0A318MBG9"/>
<feature type="transmembrane region" description="Helical" evidence="2">
    <location>
        <begin position="443"/>
        <end position="462"/>
    </location>
</feature>
<evidence type="ECO:0000256" key="1">
    <source>
        <dbReference type="SAM" id="MobiDB-lite"/>
    </source>
</evidence>
<evidence type="ECO:0000256" key="2">
    <source>
        <dbReference type="SAM" id="Phobius"/>
    </source>
</evidence>
<feature type="transmembrane region" description="Helical" evidence="2">
    <location>
        <begin position="362"/>
        <end position="390"/>
    </location>
</feature>
<dbReference type="GO" id="GO:0005886">
    <property type="term" value="C:plasma membrane"/>
    <property type="evidence" value="ECO:0007669"/>
    <property type="project" value="TreeGrafter"/>
</dbReference>
<keyword evidence="2" id="KW-1133">Transmembrane helix</keyword>
<dbReference type="Proteomes" id="UP000247892">
    <property type="component" value="Unassembled WGS sequence"/>
</dbReference>
<feature type="transmembrane region" description="Helical" evidence="2">
    <location>
        <begin position="59"/>
        <end position="81"/>
    </location>
</feature>
<dbReference type="RefSeq" id="WP_110336199.1">
    <property type="nucleotide sequence ID" value="NZ_MASU01000005.1"/>
</dbReference>
<keyword evidence="2" id="KW-0472">Membrane</keyword>
<evidence type="ECO:0000313" key="4">
    <source>
        <dbReference type="Proteomes" id="UP000247892"/>
    </source>
</evidence>
<accession>A0A318MBG9</accession>
<dbReference type="OrthoDB" id="3636773at2"/>
<feature type="transmembrane region" description="Helical" evidence="2">
    <location>
        <begin position="282"/>
        <end position="304"/>
    </location>
</feature>
<keyword evidence="2" id="KW-0812">Transmembrane</keyword>
<comment type="caution">
    <text evidence="3">The sequence shown here is derived from an EMBL/GenBank/DDBJ whole genome shotgun (WGS) entry which is preliminary data.</text>
</comment>
<reference evidence="3 4" key="1">
    <citation type="submission" date="2016-07" db="EMBL/GenBank/DDBJ databases">
        <title>Draft genome sequence of Prauserella sp. YIM 121212, isolated from alkaline soil.</title>
        <authorList>
            <person name="Ruckert C."/>
            <person name="Albersmeier A."/>
            <person name="Jiang C.-L."/>
            <person name="Jiang Y."/>
            <person name="Kalinowski J."/>
            <person name="Schneider O."/>
            <person name="Winkler A."/>
            <person name="Zotchev S.B."/>
        </authorList>
    </citation>
    <scope>NUCLEOTIDE SEQUENCE [LARGE SCALE GENOMIC DNA]</scope>
    <source>
        <strain evidence="3 4">YIM 121212</strain>
    </source>
</reference>
<feature type="transmembrane region" description="Helical" evidence="2">
    <location>
        <begin position="141"/>
        <end position="174"/>
    </location>
</feature>
<feature type="transmembrane region" description="Helical" evidence="2">
    <location>
        <begin position="253"/>
        <end position="276"/>
    </location>
</feature>
<feature type="transmembrane region" description="Helical" evidence="2">
    <location>
        <begin position="101"/>
        <end position="129"/>
    </location>
</feature>
<protein>
    <submittedName>
        <fullName evidence="3">Gluconate permease</fullName>
    </submittedName>
</protein>
<evidence type="ECO:0000313" key="3">
    <source>
        <dbReference type="EMBL" id="PXY36199.1"/>
    </source>
</evidence>
<keyword evidence="4" id="KW-1185">Reference proteome</keyword>